<keyword evidence="4" id="KW-1185">Reference proteome</keyword>
<comment type="caution">
    <text evidence="3">The sequence shown here is derived from an EMBL/GenBank/DDBJ whole genome shotgun (WGS) entry which is preliminary data.</text>
</comment>
<keyword evidence="2" id="KW-0812">Transmembrane</keyword>
<reference evidence="3 4" key="1">
    <citation type="submission" date="2023-11" db="EMBL/GenBank/DDBJ databases">
        <title>Lentzea sokolovensis, sp. nov., Lentzea kristufkii, sp. nov., and Lentzea miocenensis, sp. nov., rare actinobacteria from Sokolov Coal Basin, Miocene lacustrine sediment, Czech Republic.</title>
        <authorList>
            <person name="Lara A."/>
            <person name="Kotroba L."/>
            <person name="Nouioui I."/>
            <person name="Neumann-Schaal M."/>
            <person name="Mast Y."/>
            <person name="Chronakova A."/>
        </authorList>
    </citation>
    <scope>NUCLEOTIDE SEQUENCE [LARGE SCALE GENOMIC DNA]</scope>
    <source>
        <strain evidence="3 4">BCCO 10_0061</strain>
    </source>
</reference>
<accession>A0ABU4UYE0</accession>
<evidence type="ECO:0008006" key="5">
    <source>
        <dbReference type="Google" id="ProtNLM"/>
    </source>
</evidence>
<evidence type="ECO:0000313" key="4">
    <source>
        <dbReference type="Proteomes" id="UP001285352"/>
    </source>
</evidence>
<proteinExistence type="predicted"/>
<protein>
    <recommendedName>
        <fullName evidence="5">Serine/threonine protein kinase</fullName>
    </recommendedName>
</protein>
<organism evidence="3 4">
    <name type="scientific">Lentzea sokolovensis</name>
    <dbReference type="NCBI Taxonomy" id="3095429"/>
    <lineage>
        <taxon>Bacteria</taxon>
        <taxon>Bacillati</taxon>
        <taxon>Actinomycetota</taxon>
        <taxon>Actinomycetes</taxon>
        <taxon>Pseudonocardiales</taxon>
        <taxon>Pseudonocardiaceae</taxon>
        <taxon>Lentzea</taxon>
    </lineage>
</organism>
<feature type="compositionally biased region" description="Basic and acidic residues" evidence="1">
    <location>
        <begin position="43"/>
        <end position="56"/>
    </location>
</feature>
<dbReference type="Proteomes" id="UP001285352">
    <property type="component" value="Unassembled WGS sequence"/>
</dbReference>
<evidence type="ECO:0000313" key="3">
    <source>
        <dbReference type="EMBL" id="MDX8143705.1"/>
    </source>
</evidence>
<dbReference type="EMBL" id="JAXAVU010000008">
    <property type="protein sequence ID" value="MDX8143705.1"/>
    <property type="molecule type" value="Genomic_DNA"/>
</dbReference>
<evidence type="ECO:0000256" key="1">
    <source>
        <dbReference type="SAM" id="MobiDB-lite"/>
    </source>
</evidence>
<keyword evidence="2" id="KW-0472">Membrane</keyword>
<name>A0ABU4UYE0_9PSEU</name>
<feature type="transmembrane region" description="Helical" evidence="2">
    <location>
        <begin position="64"/>
        <end position="85"/>
    </location>
</feature>
<feature type="compositionally biased region" description="Low complexity" evidence="1">
    <location>
        <begin position="94"/>
        <end position="120"/>
    </location>
</feature>
<gene>
    <name evidence="3" type="ORF">SK854_16380</name>
</gene>
<feature type="region of interest" description="Disordered" evidence="1">
    <location>
        <begin position="89"/>
        <end position="158"/>
    </location>
</feature>
<dbReference type="RefSeq" id="WP_319975955.1">
    <property type="nucleotide sequence ID" value="NZ_JAXAVU010000008.1"/>
</dbReference>
<feature type="compositionally biased region" description="Pro residues" evidence="1">
    <location>
        <begin position="122"/>
        <end position="131"/>
    </location>
</feature>
<feature type="compositionally biased region" description="Low complexity" evidence="1">
    <location>
        <begin position="141"/>
        <end position="152"/>
    </location>
</feature>
<keyword evidence="2" id="KW-1133">Transmembrane helix</keyword>
<feature type="region of interest" description="Disordered" evidence="1">
    <location>
        <begin position="1"/>
        <end position="69"/>
    </location>
</feature>
<sequence length="280" mass="29746">MQAGRHGEEAARTETGEPEKPAPDRQPREQAKILVEAVSRFLPRWEEESEKPAPDRRPRKQAKILAAGGGVAAAAVLAAVLAFPLGTPTPGPSSTPTAAPTTTQPTGSSSEPPASTTSAPNGPVPAPPTGTSPPSDRPGDVTTTTPAPSVSTLGALPGRYDGVQEKRVVELIPQDRYNWVDIEYWRHDTSTAGELQMDGTGVHTAVGAQLAVIPDTPLANRERCAQVTSWRDRVEFGELHVGSQLCGRSRAGRYASLEVRTLPSSPSSDGRFIFYGITWN</sequence>
<feature type="compositionally biased region" description="Basic and acidic residues" evidence="1">
    <location>
        <begin position="1"/>
        <end position="31"/>
    </location>
</feature>
<evidence type="ECO:0000256" key="2">
    <source>
        <dbReference type="SAM" id="Phobius"/>
    </source>
</evidence>